<comment type="similarity">
    <text evidence="1">Belongs to the protein-tyrosine phosphatase family.</text>
</comment>
<dbReference type="Gene3D" id="3.90.190.10">
    <property type="entry name" value="Protein tyrosine phosphatase superfamily"/>
    <property type="match status" value="1"/>
</dbReference>
<organism evidence="4 5">
    <name type="scientific">Scandinavium goeteborgense</name>
    <dbReference type="NCBI Taxonomy" id="1851514"/>
    <lineage>
        <taxon>Bacteria</taxon>
        <taxon>Pseudomonadati</taxon>
        <taxon>Pseudomonadota</taxon>
        <taxon>Gammaproteobacteria</taxon>
        <taxon>Enterobacterales</taxon>
        <taxon>Enterobacteriaceae</taxon>
        <taxon>Scandinavium</taxon>
    </lineage>
</organism>
<gene>
    <name evidence="4" type="ORF">EC847_101628</name>
</gene>
<dbReference type="RefSeq" id="WP_211117220.1">
    <property type="nucleotide sequence ID" value="NZ_SNVX01000001.1"/>
</dbReference>
<dbReference type="Proteomes" id="UP000295530">
    <property type="component" value="Unassembled WGS sequence"/>
</dbReference>
<reference evidence="4 5" key="1">
    <citation type="submission" date="2019-03" db="EMBL/GenBank/DDBJ databases">
        <title>Genomic analyses of the natural microbiome of Caenorhabditis elegans.</title>
        <authorList>
            <person name="Samuel B."/>
        </authorList>
    </citation>
    <scope>NUCLEOTIDE SEQUENCE [LARGE SCALE GENOMIC DNA]</scope>
    <source>
        <strain evidence="4 5">BIGb0156</strain>
    </source>
</reference>
<dbReference type="SUPFAM" id="SSF52799">
    <property type="entry name" value="(Phosphotyrosine protein) phosphatases II"/>
    <property type="match status" value="1"/>
</dbReference>
<proteinExistence type="inferred from homology"/>
<dbReference type="SUPFAM" id="SSF103515">
    <property type="entry name" value="Autotransporter"/>
    <property type="match status" value="1"/>
</dbReference>
<dbReference type="InterPro" id="IPR036709">
    <property type="entry name" value="Autotransporte_beta_dom_sf"/>
</dbReference>
<dbReference type="SMART" id="SM00869">
    <property type="entry name" value="Autotransporter"/>
    <property type="match status" value="1"/>
</dbReference>
<comment type="caution">
    <text evidence="4">The sequence shown here is derived from an EMBL/GenBank/DDBJ whole genome shotgun (WGS) entry which is preliminary data.</text>
</comment>
<dbReference type="InterPro" id="IPR029021">
    <property type="entry name" value="Prot-tyrosine_phosphatase-like"/>
</dbReference>
<dbReference type="InterPro" id="IPR026893">
    <property type="entry name" value="Tyr/Ser_Pase_IphP-type"/>
</dbReference>
<dbReference type="PANTHER" id="PTHR31126:SF1">
    <property type="entry name" value="TYROSINE SPECIFIC PROTEIN PHOSPHATASES DOMAIN-CONTAINING PROTEIN"/>
    <property type="match status" value="1"/>
</dbReference>
<dbReference type="Pfam" id="PF13350">
    <property type="entry name" value="Y_phosphatase3"/>
    <property type="match status" value="1"/>
</dbReference>
<dbReference type="EMBL" id="SNVX01000001">
    <property type="protein sequence ID" value="TDN64696.1"/>
    <property type="molecule type" value="Genomic_DNA"/>
</dbReference>
<name>A0A4R6F0D2_SCAGO</name>
<keyword evidence="5" id="KW-1185">Reference proteome</keyword>
<feature type="domain" description="Autotransporter" evidence="3">
    <location>
        <begin position="361"/>
        <end position="637"/>
    </location>
</feature>
<dbReference type="InterPro" id="IPR016130">
    <property type="entry name" value="Tyr_Pase_AS"/>
</dbReference>
<dbReference type="Gene3D" id="2.40.128.130">
    <property type="entry name" value="Autotransporter beta-domain"/>
    <property type="match status" value="1"/>
</dbReference>
<keyword evidence="2" id="KW-0732">Signal</keyword>
<dbReference type="InterPro" id="IPR005546">
    <property type="entry name" value="Autotransporte_beta"/>
</dbReference>
<dbReference type="Pfam" id="PF03797">
    <property type="entry name" value="Autotransporter"/>
    <property type="match status" value="1"/>
</dbReference>
<evidence type="ECO:0000313" key="5">
    <source>
        <dbReference type="Proteomes" id="UP000295530"/>
    </source>
</evidence>
<protein>
    <submittedName>
        <fullName evidence="4">Protein tyrosine/serine phosphatase</fullName>
    </submittedName>
</protein>
<evidence type="ECO:0000259" key="3">
    <source>
        <dbReference type="PROSITE" id="PS51208"/>
    </source>
</evidence>
<dbReference type="PROSITE" id="PS00383">
    <property type="entry name" value="TYR_PHOSPHATASE_1"/>
    <property type="match status" value="1"/>
</dbReference>
<dbReference type="GO" id="GO:0004721">
    <property type="term" value="F:phosphoprotein phosphatase activity"/>
    <property type="evidence" value="ECO:0007669"/>
    <property type="project" value="InterPro"/>
</dbReference>
<evidence type="ECO:0000313" key="4">
    <source>
        <dbReference type="EMBL" id="TDN64696.1"/>
    </source>
</evidence>
<dbReference type="PANTHER" id="PTHR31126">
    <property type="entry name" value="TYROSINE-PROTEIN PHOSPHATASE"/>
    <property type="match status" value="1"/>
</dbReference>
<sequence>MKSSVRPLALLVGLVCCTAHAADKSLSTPHLTGIDNFRDVAGITRAYSTANDGVMRAGVFYRSNALTPQDDDLSVLEQLQVKTVIDLRSPAEVAAQADTLPANSKYVNVDLIGNNGAFVIDLSKMTVKDVDTMMEDGERSFVTTPYARQGLGDVFRELANADDAALFHCTAGKDRTGWVSAVLQTIAGVSHDDIVANYLATNDYTAERVNATLAVLPASMRETYGALMGVRANWLQAGLDQVVSSYGSMDNYLKEGLGLDQATIYVLRGKMVRYLTLPGQSDFSGNAADGASLLNALQDSPLSGHDTAYNYFLQSAIDQGTLSDVEKQVGGQVHADASSYLLRQPSRLYDSLAPVISGQGMQNEQSLVWLQGQSGYLGTDGSNDASSSNEHTNGAMVGATYRFTDRSAVNGGVGYSHGSVSAAGGDVKTNTTQMSLGARYALNSLDEGPWVGLQGSAGYIDYQSDRHLGGGLGTAQGDTDGGYYSGRASVGWLANAATLSLAPAIGVQVTHLNIDSFKESGSELAMDMSGVNETQTSLTADLGINILPQAVGNWSLTPGIALGYERMLNDASTDSHGTLYGIGVDQTSAYGSKNLYKAGVQLSAHYRSVTVSTRVNYLTADTHSDGVSGLLDVAVAF</sequence>
<evidence type="ECO:0000256" key="2">
    <source>
        <dbReference type="SAM" id="SignalP"/>
    </source>
</evidence>
<dbReference type="AlphaFoldDB" id="A0A4R6F0D2"/>
<feature type="signal peptide" evidence="2">
    <location>
        <begin position="1"/>
        <end position="21"/>
    </location>
</feature>
<evidence type="ECO:0000256" key="1">
    <source>
        <dbReference type="ARBA" id="ARBA00009580"/>
    </source>
</evidence>
<dbReference type="PROSITE" id="PS51208">
    <property type="entry name" value="AUTOTRANSPORTER"/>
    <property type="match status" value="1"/>
</dbReference>
<accession>A0A4R6F0D2</accession>
<feature type="chain" id="PRO_5020634772" evidence="2">
    <location>
        <begin position="22"/>
        <end position="637"/>
    </location>
</feature>